<feature type="domain" description="PUL" evidence="5">
    <location>
        <begin position="285"/>
        <end position="580"/>
    </location>
</feature>
<dbReference type="CDD" id="cd02947">
    <property type="entry name" value="TRX_family"/>
    <property type="match status" value="1"/>
</dbReference>
<evidence type="ECO:0008006" key="9">
    <source>
        <dbReference type="Google" id="ProtNLM"/>
    </source>
</evidence>
<sequence length="581" mass="66556">MAKVLSKQLTGMQINGIWHTSVVCFGKEVFFGQGIQQCPPGRSGHGQPIEIIDMGETELTTDVYNDFLNEINGFWSADKYHLLDNNCNTFSNEVCNFLVGKNIPDYIVGLPAEVMNTPFGAAIRPMIEGMFGPSSHPQLNLNGFQLTPTTSANTLEPTAISGKIYSVKSLTEFQNLLKTHKCVAVDFTSNNCPPCRVISPYFEELVMEKSKLVGVSVEVPVSREISTFYNITATPTFKFFLNGELLLEFKGANRQELKSAIDFLIYSGYPPHPHSLINTSVLDSFFSPSCSPIKFKNFSNLDQIFLKIAELLNRSETLKQEKLNFDILKKKLKQQFELNQDVFFKNESNFKQFDDSFQKVLIFFVQNNQLNDIFPFVDVIRLLMLNKDIQEFYMTERVPFPILLINEVINFEQRGKALMLMTNRLACNLFYSEQSIKHILFSENRNVDNTKTSFKSIVTSLLIESLLSKEKIVREAASSLSFNFCFSFFKYFSEEEKKNFEMEEVKTELICCFIKSFEEKFEKESFERLLVSLGILIKFCEKEVLELISELGLKELLGKVDMVLLSEVRVQKLINEVKQLL</sequence>
<dbReference type="Pfam" id="PF08324">
    <property type="entry name" value="PUL"/>
    <property type="match status" value="1"/>
</dbReference>
<evidence type="ECO:0000259" key="5">
    <source>
        <dbReference type="PROSITE" id="PS51396"/>
    </source>
</evidence>
<dbReference type="InterPro" id="IPR042266">
    <property type="entry name" value="PPPDE_sf"/>
</dbReference>
<evidence type="ECO:0000256" key="3">
    <source>
        <dbReference type="ARBA" id="ARBA00022801"/>
    </source>
</evidence>
<name>A0AAD5U5L9_9FUNG</name>
<dbReference type="SUPFAM" id="SSF52833">
    <property type="entry name" value="Thioredoxin-like"/>
    <property type="match status" value="1"/>
</dbReference>
<gene>
    <name evidence="7" type="ORF">HK099_007329</name>
</gene>
<dbReference type="InterPro" id="IPR036249">
    <property type="entry name" value="Thioredoxin-like_sf"/>
</dbReference>
<dbReference type="Gene3D" id="1.25.10.10">
    <property type="entry name" value="Leucine-rich Repeat Variant"/>
    <property type="match status" value="1"/>
</dbReference>
<dbReference type="Gene3D" id="3.40.30.10">
    <property type="entry name" value="Glutaredoxin"/>
    <property type="match status" value="1"/>
</dbReference>
<comment type="caution">
    <text evidence="7">The sequence shown here is derived from an EMBL/GenBank/DDBJ whole genome shotgun (WGS) entry which is preliminary data.</text>
</comment>
<keyword evidence="2" id="KW-0645">Protease</keyword>
<evidence type="ECO:0000259" key="4">
    <source>
        <dbReference type="PROSITE" id="PS51352"/>
    </source>
</evidence>
<dbReference type="Proteomes" id="UP001211065">
    <property type="component" value="Unassembled WGS sequence"/>
</dbReference>
<dbReference type="PANTHER" id="PTHR12378">
    <property type="entry name" value="DESUMOYLATING ISOPEPTIDASE"/>
    <property type="match status" value="1"/>
</dbReference>
<dbReference type="Gene3D" id="3.90.1720.30">
    <property type="entry name" value="PPPDE domains"/>
    <property type="match status" value="1"/>
</dbReference>
<protein>
    <recommendedName>
        <fullName evidence="9">Thioredoxin domain-containing protein</fullName>
    </recommendedName>
</protein>
<dbReference type="PROSITE" id="PS51396">
    <property type="entry name" value="PUL"/>
    <property type="match status" value="1"/>
</dbReference>
<dbReference type="GO" id="GO:0008233">
    <property type="term" value="F:peptidase activity"/>
    <property type="evidence" value="ECO:0007669"/>
    <property type="project" value="UniProtKB-KW"/>
</dbReference>
<dbReference type="PANTHER" id="PTHR12378:SF7">
    <property type="entry name" value="DESUMOYLATING ISOPEPTIDASE 1"/>
    <property type="match status" value="1"/>
</dbReference>
<evidence type="ECO:0000256" key="2">
    <source>
        <dbReference type="ARBA" id="ARBA00022670"/>
    </source>
</evidence>
<keyword evidence="8" id="KW-1185">Reference proteome</keyword>
<dbReference type="InterPro" id="IPR008580">
    <property type="entry name" value="PPPDE_dom"/>
</dbReference>
<dbReference type="GO" id="GO:0006508">
    <property type="term" value="P:proteolysis"/>
    <property type="evidence" value="ECO:0007669"/>
    <property type="project" value="UniProtKB-KW"/>
</dbReference>
<keyword evidence="3" id="KW-0378">Hydrolase</keyword>
<feature type="domain" description="Thioredoxin" evidence="4">
    <location>
        <begin position="146"/>
        <end position="266"/>
    </location>
</feature>
<dbReference type="Pfam" id="PF05903">
    <property type="entry name" value="Peptidase_C97"/>
    <property type="match status" value="1"/>
</dbReference>
<dbReference type="InterPro" id="IPR011989">
    <property type="entry name" value="ARM-like"/>
</dbReference>
<comment type="similarity">
    <text evidence="1">Belongs to the DeSI family.</text>
</comment>
<evidence type="ECO:0000313" key="7">
    <source>
        <dbReference type="EMBL" id="KAJ3225124.1"/>
    </source>
</evidence>
<dbReference type="PROSITE" id="PS51858">
    <property type="entry name" value="PPPDE"/>
    <property type="match status" value="1"/>
</dbReference>
<evidence type="ECO:0000313" key="8">
    <source>
        <dbReference type="Proteomes" id="UP001211065"/>
    </source>
</evidence>
<accession>A0AAD5U5L9</accession>
<feature type="domain" description="PPPDE" evidence="6">
    <location>
        <begin position="1"/>
        <end position="128"/>
    </location>
</feature>
<reference evidence="7" key="1">
    <citation type="submission" date="2020-05" db="EMBL/GenBank/DDBJ databases">
        <title>Phylogenomic resolution of chytrid fungi.</title>
        <authorList>
            <person name="Stajich J.E."/>
            <person name="Amses K."/>
            <person name="Simmons R."/>
            <person name="Seto K."/>
            <person name="Myers J."/>
            <person name="Bonds A."/>
            <person name="Quandt C.A."/>
            <person name="Barry K."/>
            <person name="Liu P."/>
            <person name="Grigoriev I."/>
            <person name="Longcore J.E."/>
            <person name="James T.Y."/>
        </authorList>
    </citation>
    <scope>NUCLEOTIDE SEQUENCE</scope>
    <source>
        <strain evidence="7">JEL0476</strain>
    </source>
</reference>
<dbReference type="AlphaFoldDB" id="A0AAD5U5L9"/>
<dbReference type="SMART" id="SM01179">
    <property type="entry name" value="DUF862"/>
    <property type="match status" value="1"/>
</dbReference>
<dbReference type="EMBL" id="JADGJW010000070">
    <property type="protein sequence ID" value="KAJ3225124.1"/>
    <property type="molecule type" value="Genomic_DNA"/>
</dbReference>
<dbReference type="GO" id="GO:0070646">
    <property type="term" value="P:protein modification by small protein removal"/>
    <property type="evidence" value="ECO:0007669"/>
    <property type="project" value="TreeGrafter"/>
</dbReference>
<proteinExistence type="inferred from homology"/>
<dbReference type="InterPro" id="IPR013535">
    <property type="entry name" value="PUL_dom"/>
</dbReference>
<dbReference type="PROSITE" id="PS51352">
    <property type="entry name" value="THIOREDOXIN_2"/>
    <property type="match status" value="1"/>
</dbReference>
<dbReference type="InterPro" id="IPR013766">
    <property type="entry name" value="Thioredoxin_domain"/>
</dbReference>
<evidence type="ECO:0000259" key="6">
    <source>
        <dbReference type="PROSITE" id="PS51858"/>
    </source>
</evidence>
<dbReference type="Pfam" id="PF00085">
    <property type="entry name" value="Thioredoxin"/>
    <property type="match status" value="1"/>
</dbReference>
<organism evidence="7 8">
    <name type="scientific">Clydaea vesicula</name>
    <dbReference type="NCBI Taxonomy" id="447962"/>
    <lineage>
        <taxon>Eukaryota</taxon>
        <taxon>Fungi</taxon>
        <taxon>Fungi incertae sedis</taxon>
        <taxon>Chytridiomycota</taxon>
        <taxon>Chytridiomycota incertae sedis</taxon>
        <taxon>Chytridiomycetes</taxon>
        <taxon>Lobulomycetales</taxon>
        <taxon>Lobulomycetaceae</taxon>
        <taxon>Clydaea</taxon>
    </lineage>
</organism>
<evidence type="ECO:0000256" key="1">
    <source>
        <dbReference type="ARBA" id="ARBA00008140"/>
    </source>
</evidence>